<comment type="caution">
    <text evidence="1">The sequence shown here is derived from an EMBL/GenBank/DDBJ whole genome shotgun (WGS) entry which is preliminary data.</text>
</comment>
<protein>
    <submittedName>
        <fullName evidence="1">Uncharacterized protein</fullName>
    </submittedName>
</protein>
<dbReference type="AlphaFoldDB" id="A0A0G2BIH6"/>
<reference evidence="1 2" key="1">
    <citation type="journal article" date="2015" name="Nature">
        <title>rRNA introns, odd ribosomes, and small enigmatic genomes across a large radiation of phyla.</title>
        <authorList>
            <person name="Brown C.T."/>
            <person name="Hug L.A."/>
            <person name="Thomas B.C."/>
            <person name="Sharon I."/>
            <person name="Castelle C.J."/>
            <person name="Singh A."/>
            <person name="Wilkins M.J."/>
            <person name="Williams K.H."/>
            <person name="Banfield J.F."/>
        </authorList>
    </citation>
    <scope>NUCLEOTIDE SEQUENCE [LARGE SCALE GENOMIC DNA]</scope>
</reference>
<name>A0A0G2BIH6_9BACT</name>
<evidence type="ECO:0000313" key="1">
    <source>
        <dbReference type="EMBL" id="KKW45524.1"/>
    </source>
</evidence>
<organism evidence="1 2">
    <name type="scientific">Candidatus Kaiserbacteria bacterium GW2011_GWA2_58_9</name>
    <dbReference type="NCBI Taxonomy" id="1618672"/>
    <lineage>
        <taxon>Bacteria</taxon>
        <taxon>Candidatus Kaiseribacteriota</taxon>
    </lineage>
</organism>
<proteinExistence type="predicted"/>
<dbReference type="Proteomes" id="UP000034789">
    <property type="component" value="Unassembled WGS sequence"/>
</dbReference>
<evidence type="ECO:0000313" key="2">
    <source>
        <dbReference type="Proteomes" id="UP000034789"/>
    </source>
</evidence>
<sequence length="74" mass="8251">MTKMLAAAIKEVKKLPTDVQDTIGINLIDRVAAWRELRAKIAEGIREADAGLAKPLSAKTLIREFRKRHAKGKK</sequence>
<accession>A0A0G2BIH6</accession>
<gene>
    <name evidence="1" type="ORF">UY98_C0044G0002</name>
</gene>
<dbReference type="EMBL" id="LCSD01000044">
    <property type="protein sequence ID" value="KKW45524.1"/>
    <property type="molecule type" value="Genomic_DNA"/>
</dbReference>